<feature type="domain" description="Protein kinase" evidence="2">
    <location>
        <begin position="342"/>
        <end position="610"/>
    </location>
</feature>
<dbReference type="Gene3D" id="1.10.510.10">
    <property type="entry name" value="Transferase(Phosphotransferase) domain 1"/>
    <property type="match status" value="2"/>
</dbReference>
<sequence>MLVLKKLKRWNSRGKNNIGNINCNDPLENFINENKIKCYKYSEFKHFKPMDRGDNLVRGNVNDDCFVLKSFSNDDKTINKVVYELEMLHAVDHENILRFYGITRIEGDMQKRIPQINKHILVLEYADSGTLNTYLNKHFNELKWNDKLSLAFQLASAVSYLHDSGIIHCDLHANNILVHQKCIKLAGFGLPSEASNETSNPLHLFDVIPYMDPKRLEIANYDLDKRSDVYSVGALLWQISSGRKPFHAENYDISLSSAIYQGKREDDIDGTPIVYSNLYKECWNYEPDKRPDMKEVVSIIRSVLVETQSTINIQEEIKDDATEWVEDILENEKVEFISFKDLKDPVSLGEGGFGRTIKAIWSRTGNYVVYKRLINTTAIKYKYNTCEAFIHELKINLHLMPNYSDRIIRCLGISKDDKDYLLITQYADGGDLRNYLKNNFKKLTWDDKKKLAFQIADGLNYLHKENVLHRDLHSKNIVIHENNAKIIDFGISKIQDQKSEASIYDRGIIAYVEPKRLSNINFLHTTASDIYSFGVLMWEISSGHPPFKNSGYNRSDEDALIYAINNGLREKPIPGTPKEYEELYKKCWDQEPNQRPMMSKILEEFAKMGFGVNSGKTIELTEDVGDGGGSDCDDDDDDDLYSKLIVLIG</sequence>
<reference evidence="3 4" key="1">
    <citation type="submission" date="2016-04" db="EMBL/GenBank/DDBJ databases">
        <title>Genome analyses suggest a sexual origin of heterokaryosis in a supposedly ancient asexual fungus.</title>
        <authorList>
            <person name="Ropars J."/>
            <person name="Sedzielewska K."/>
            <person name="Noel J."/>
            <person name="Charron P."/>
            <person name="Farinelli L."/>
            <person name="Marton T."/>
            <person name="Kruger M."/>
            <person name="Pelin A."/>
            <person name="Brachmann A."/>
            <person name="Corradi N."/>
        </authorList>
    </citation>
    <scope>NUCLEOTIDE SEQUENCE [LARGE SCALE GENOMIC DNA]</scope>
    <source>
        <strain evidence="3 4">C2</strain>
    </source>
</reference>
<dbReference type="InterPro" id="IPR000719">
    <property type="entry name" value="Prot_kinase_dom"/>
</dbReference>
<dbReference type="PROSITE" id="PS50011">
    <property type="entry name" value="PROTEIN_KINASE_DOM"/>
    <property type="match status" value="2"/>
</dbReference>
<dbReference type="VEuPathDB" id="FungiDB:RhiirA1_529933"/>
<keyword evidence="3" id="KW-0418">Kinase</keyword>
<dbReference type="InterPro" id="IPR051681">
    <property type="entry name" value="Ser/Thr_Kinases-Pseudokinases"/>
</dbReference>
<evidence type="ECO:0000313" key="3">
    <source>
        <dbReference type="EMBL" id="PKK79247.1"/>
    </source>
</evidence>
<protein>
    <submittedName>
        <fullName evidence="3">Kinase-like protein</fullName>
    </submittedName>
</protein>
<dbReference type="Pfam" id="PF07714">
    <property type="entry name" value="PK_Tyr_Ser-Thr"/>
    <property type="match status" value="2"/>
</dbReference>
<dbReference type="PROSITE" id="PS00107">
    <property type="entry name" value="PROTEIN_KINASE_ATP"/>
    <property type="match status" value="1"/>
</dbReference>
<proteinExistence type="predicted"/>
<name>A0A2N1NZB8_9GLOM</name>
<dbReference type="SUPFAM" id="SSF56112">
    <property type="entry name" value="Protein kinase-like (PK-like)"/>
    <property type="match status" value="2"/>
</dbReference>
<organism evidence="3 4">
    <name type="scientific">Rhizophagus irregularis</name>
    <dbReference type="NCBI Taxonomy" id="588596"/>
    <lineage>
        <taxon>Eukaryota</taxon>
        <taxon>Fungi</taxon>
        <taxon>Fungi incertae sedis</taxon>
        <taxon>Mucoromycota</taxon>
        <taxon>Glomeromycotina</taxon>
        <taxon>Glomeromycetes</taxon>
        <taxon>Glomerales</taxon>
        <taxon>Glomeraceae</taxon>
        <taxon>Rhizophagus</taxon>
    </lineage>
</organism>
<feature type="domain" description="Protein kinase" evidence="2">
    <location>
        <begin position="44"/>
        <end position="304"/>
    </location>
</feature>
<dbReference type="InterPro" id="IPR011009">
    <property type="entry name" value="Kinase-like_dom_sf"/>
</dbReference>
<dbReference type="PRINTS" id="PR00109">
    <property type="entry name" value="TYRKINASE"/>
</dbReference>
<evidence type="ECO:0000259" key="2">
    <source>
        <dbReference type="PROSITE" id="PS50011"/>
    </source>
</evidence>
<dbReference type="Proteomes" id="UP000233469">
    <property type="component" value="Unassembled WGS sequence"/>
</dbReference>
<evidence type="ECO:0000256" key="1">
    <source>
        <dbReference type="PROSITE-ProRule" id="PRU10141"/>
    </source>
</evidence>
<dbReference type="GO" id="GO:0004674">
    <property type="term" value="F:protein serine/threonine kinase activity"/>
    <property type="evidence" value="ECO:0007669"/>
    <property type="project" value="TreeGrafter"/>
</dbReference>
<accession>A0A2N1NZB8</accession>
<dbReference type="GO" id="GO:0005524">
    <property type="term" value="F:ATP binding"/>
    <property type="evidence" value="ECO:0007669"/>
    <property type="project" value="UniProtKB-UniRule"/>
</dbReference>
<dbReference type="InterPro" id="IPR001245">
    <property type="entry name" value="Ser-Thr/Tyr_kinase_cat_dom"/>
</dbReference>
<keyword evidence="1" id="KW-0547">Nucleotide-binding</keyword>
<evidence type="ECO:0000313" key="4">
    <source>
        <dbReference type="Proteomes" id="UP000233469"/>
    </source>
</evidence>
<comment type="caution">
    <text evidence="3">The sequence shown here is derived from an EMBL/GenBank/DDBJ whole genome shotgun (WGS) entry which is preliminary data.</text>
</comment>
<dbReference type="EMBL" id="LLXL01000051">
    <property type="protein sequence ID" value="PKK79247.1"/>
    <property type="molecule type" value="Genomic_DNA"/>
</dbReference>
<dbReference type="AlphaFoldDB" id="A0A2N1NZB8"/>
<dbReference type="InterPro" id="IPR017441">
    <property type="entry name" value="Protein_kinase_ATP_BS"/>
</dbReference>
<reference evidence="3 4" key="2">
    <citation type="submission" date="2017-10" db="EMBL/GenBank/DDBJ databases">
        <title>Extensive intraspecific genome diversity in a model arbuscular mycorrhizal fungus.</title>
        <authorList>
            <person name="Chen E.C.H."/>
            <person name="Morin E."/>
            <person name="Baudet D."/>
            <person name="Noel J."/>
            <person name="Ndikumana S."/>
            <person name="Charron P."/>
            <person name="St-Onge C."/>
            <person name="Giorgi J."/>
            <person name="Grigoriev I.V."/>
            <person name="Roux C."/>
            <person name="Martin F.M."/>
            <person name="Corradi N."/>
        </authorList>
    </citation>
    <scope>NUCLEOTIDE SEQUENCE [LARGE SCALE GENOMIC DNA]</scope>
    <source>
        <strain evidence="3 4">C2</strain>
    </source>
</reference>
<feature type="binding site" evidence="1">
    <location>
        <position position="380"/>
    </location>
    <ligand>
        <name>ATP</name>
        <dbReference type="ChEBI" id="CHEBI:30616"/>
    </ligand>
</feature>
<dbReference type="PANTHER" id="PTHR44329">
    <property type="entry name" value="SERINE/THREONINE-PROTEIN KINASE TNNI3K-RELATED"/>
    <property type="match status" value="1"/>
</dbReference>
<keyword evidence="1" id="KW-0067">ATP-binding</keyword>
<keyword evidence="3" id="KW-0808">Transferase</keyword>
<dbReference type="VEuPathDB" id="FungiDB:RhiirFUN_024590"/>
<gene>
    <name evidence="3" type="ORF">RhiirC2_842779</name>
</gene>
<dbReference type="VEuPathDB" id="FungiDB:FUN_025215"/>